<feature type="region of interest" description="Disordered" evidence="9">
    <location>
        <begin position="326"/>
        <end position="355"/>
    </location>
</feature>
<evidence type="ECO:0000256" key="6">
    <source>
        <dbReference type="ARBA" id="ARBA00023163"/>
    </source>
</evidence>
<dbReference type="SMART" id="SM00360">
    <property type="entry name" value="RRM"/>
    <property type="match status" value="1"/>
</dbReference>
<feature type="compositionally biased region" description="Basic and acidic residues" evidence="9">
    <location>
        <begin position="372"/>
        <end position="382"/>
    </location>
</feature>
<feature type="region of interest" description="Disordered" evidence="9">
    <location>
        <begin position="597"/>
        <end position="682"/>
    </location>
</feature>
<evidence type="ECO:0000256" key="9">
    <source>
        <dbReference type="SAM" id="MobiDB-lite"/>
    </source>
</evidence>
<dbReference type="InterPro" id="IPR035979">
    <property type="entry name" value="RBD_domain_sf"/>
</dbReference>
<feature type="region of interest" description="Disordered" evidence="9">
    <location>
        <begin position="372"/>
        <end position="395"/>
    </location>
</feature>
<keyword evidence="6" id="KW-0804">Transcription</keyword>
<keyword evidence="4" id="KW-0805">Transcription regulation</keyword>
<organism evidence="11">
    <name type="scientific">Clastoptera arizonana</name>
    <name type="common">Arizona spittle bug</name>
    <dbReference type="NCBI Taxonomy" id="38151"/>
    <lineage>
        <taxon>Eukaryota</taxon>
        <taxon>Metazoa</taxon>
        <taxon>Ecdysozoa</taxon>
        <taxon>Arthropoda</taxon>
        <taxon>Hexapoda</taxon>
        <taxon>Insecta</taxon>
        <taxon>Pterygota</taxon>
        <taxon>Neoptera</taxon>
        <taxon>Paraneoptera</taxon>
        <taxon>Hemiptera</taxon>
        <taxon>Auchenorrhyncha</taxon>
        <taxon>Cercopoidea</taxon>
        <taxon>Clastopteridae</taxon>
        <taxon>Clastoptera</taxon>
    </lineage>
</organism>
<evidence type="ECO:0000256" key="4">
    <source>
        <dbReference type="ARBA" id="ARBA00023015"/>
    </source>
</evidence>
<feature type="domain" description="RRM" evidence="10">
    <location>
        <begin position="690"/>
        <end position="766"/>
    </location>
</feature>
<dbReference type="InterPro" id="IPR012677">
    <property type="entry name" value="Nucleotide-bd_a/b_plait_sf"/>
</dbReference>
<dbReference type="PANTHER" id="PTHR15528:SF11">
    <property type="entry name" value="FI18188P1"/>
    <property type="match status" value="1"/>
</dbReference>
<sequence length="816" mass="93334">MEYFPNEEENLTDFNNSIELEYSEGLFGGMIDTELIKDFDPISSLLDQSDDNNTTLLSEKEYYHRFTDWCNHVGMKLPEEECPSDIPEGALLISSVENGLSMHSMEELLHIEGDTASKLDKQCRAFLHIEDGLDINLEDQCSKGIDNITGNEKTEDEQILKTKEKVENLSVLDSEKVEYVDIVTVEEQIPVLEAGDLDSLLEQFEATEAVNGNKTFPSLEKQIFEMTQQQVPPQSPMLSSNNTFSTNRSIRESLPKEIIARIKGSKRKKVIPVIPAIPPKKGGKGCTRMQDAGSTLNRHKLLKLITNGNTGELVQLDHDYCSNSDNTLSQSSYQSDSSEISSQSSTPDVGYTKFPDYSNLKPMEMKFIKEKFSDKSSRKDSGLESGDVSDASEETQDMKEKVLLNKCGFFINKSGVSEIKEVTMVSVLKNNLNKTLGNLEKPNEIDTSTLICNTNPDLPPAQPSTVPEVSRKKRLNLEEYRMRREEREKKRSLEAASCNLQNSVDSAAKSGFSQEGCIIQKPEMHSVEVQTQTNDFIEDTIKTRKEEPQHERDCCRDKRGDGRRRSYRARHFSSSSSCCSEESNHCWSSRKKRRDSRSERYYRNSSRTWSRSRSRSSSRSMQTNSSSSSSFSRSRSRSRDSRHSGKRYGSPQHSLELNRRNRQWDRPRSPFHNRNSEWNEEKQRQIEERRVIYVGRIKDGTTKADLRSRFEVFGRIVDISLHFRENADNYGFVTFAYKVDAYEAVEHGNSDPSLPRYDLCFGGRRVFCKQRYADLDGAISNSSQYNRFKVQKTNDSFDHLLRAAQENSKMRNRLSV</sequence>
<dbReference type="Pfam" id="PF00076">
    <property type="entry name" value="RRM_1"/>
    <property type="match status" value="1"/>
</dbReference>
<evidence type="ECO:0000259" key="10">
    <source>
        <dbReference type="PROSITE" id="PS50102"/>
    </source>
</evidence>
<evidence type="ECO:0000256" key="7">
    <source>
        <dbReference type="ARBA" id="ARBA00023242"/>
    </source>
</evidence>
<name>A0A1B6CCS6_9HEMI</name>
<keyword evidence="7" id="KW-0539">Nucleus</keyword>
<evidence type="ECO:0000256" key="1">
    <source>
        <dbReference type="ARBA" id="ARBA00004123"/>
    </source>
</evidence>
<dbReference type="PANTHER" id="PTHR15528">
    <property type="entry name" value="PEROXISOME PROLIFERATOR ACTIVATED RECEPTOR GAMMA COACTIVATOR 1 PGC-1 -RELATED"/>
    <property type="match status" value="1"/>
</dbReference>
<evidence type="ECO:0000256" key="5">
    <source>
        <dbReference type="ARBA" id="ARBA00023159"/>
    </source>
</evidence>
<feature type="region of interest" description="Disordered" evidence="9">
    <location>
        <begin position="541"/>
        <end position="568"/>
    </location>
</feature>
<dbReference type="GO" id="GO:0003712">
    <property type="term" value="F:transcription coregulator activity"/>
    <property type="evidence" value="ECO:0007669"/>
    <property type="project" value="InterPro"/>
</dbReference>
<dbReference type="SUPFAM" id="SSF54928">
    <property type="entry name" value="RNA-binding domain, RBD"/>
    <property type="match status" value="1"/>
</dbReference>
<protein>
    <recommendedName>
        <fullName evidence="10">RRM domain-containing protein</fullName>
    </recommendedName>
</protein>
<dbReference type="InterPro" id="IPR034605">
    <property type="entry name" value="PGC-1"/>
</dbReference>
<dbReference type="Gene3D" id="3.30.70.330">
    <property type="match status" value="1"/>
</dbReference>
<keyword evidence="3 8" id="KW-0694">RNA-binding</keyword>
<feature type="compositionally biased region" description="Low complexity" evidence="9">
    <location>
        <begin position="329"/>
        <end position="345"/>
    </location>
</feature>
<feature type="compositionally biased region" description="Basic and acidic residues" evidence="9">
    <location>
        <begin position="656"/>
        <end position="682"/>
    </location>
</feature>
<dbReference type="PROSITE" id="PS50102">
    <property type="entry name" value="RRM"/>
    <property type="match status" value="1"/>
</dbReference>
<dbReference type="GO" id="GO:0045944">
    <property type="term" value="P:positive regulation of transcription by RNA polymerase II"/>
    <property type="evidence" value="ECO:0007669"/>
    <property type="project" value="TreeGrafter"/>
</dbReference>
<evidence type="ECO:0000256" key="2">
    <source>
        <dbReference type="ARBA" id="ARBA00022553"/>
    </source>
</evidence>
<dbReference type="GO" id="GO:0003723">
    <property type="term" value="F:RNA binding"/>
    <property type="evidence" value="ECO:0007669"/>
    <property type="project" value="UniProtKB-UniRule"/>
</dbReference>
<proteinExistence type="predicted"/>
<dbReference type="GO" id="GO:0005634">
    <property type="term" value="C:nucleus"/>
    <property type="evidence" value="ECO:0007669"/>
    <property type="project" value="UniProtKB-SubCell"/>
</dbReference>
<accession>A0A1B6CCS6</accession>
<feature type="compositionally biased region" description="Basic and acidic residues" evidence="9">
    <location>
        <begin position="541"/>
        <end position="564"/>
    </location>
</feature>
<dbReference type="InterPro" id="IPR000504">
    <property type="entry name" value="RRM_dom"/>
</dbReference>
<evidence type="ECO:0000256" key="8">
    <source>
        <dbReference type="PROSITE-ProRule" id="PRU00176"/>
    </source>
</evidence>
<feature type="compositionally biased region" description="Low complexity" evidence="9">
    <location>
        <begin position="617"/>
        <end position="633"/>
    </location>
</feature>
<keyword evidence="2" id="KW-0597">Phosphoprotein</keyword>
<reference evidence="11" key="1">
    <citation type="submission" date="2015-12" db="EMBL/GenBank/DDBJ databases">
        <title>De novo transcriptome assembly of four potential Pierce s Disease insect vectors from Arizona vineyards.</title>
        <authorList>
            <person name="Tassone E.E."/>
        </authorList>
    </citation>
    <scope>NUCLEOTIDE SEQUENCE</scope>
</reference>
<evidence type="ECO:0000313" key="11">
    <source>
        <dbReference type="EMBL" id="JAS11228.1"/>
    </source>
</evidence>
<keyword evidence="5" id="KW-0010">Activator</keyword>
<evidence type="ECO:0000256" key="3">
    <source>
        <dbReference type="ARBA" id="ARBA00022884"/>
    </source>
</evidence>
<gene>
    <name evidence="11" type="ORF">g.42181</name>
</gene>
<dbReference type="EMBL" id="GEDC01026070">
    <property type="protein sequence ID" value="JAS11228.1"/>
    <property type="molecule type" value="Transcribed_RNA"/>
</dbReference>
<dbReference type="AlphaFoldDB" id="A0A1B6CCS6"/>
<comment type="subcellular location">
    <subcellularLocation>
        <location evidence="1">Nucleus</location>
    </subcellularLocation>
</comment>